<keyword evidence="6 8" id="KW-1133">Transmembrane helix</keyword>
<dbReference type="STRING" id="283786.SAMN04487990_11045"/>
<dbReference type="Pfam" id="PF13231">
    <property type="entry name" value="PMT_2"/>
    <property type="match status" value="1"/>
</dbReference>
<dbReference type="PANTHER" id="PTHR33908:SF11">
    <property type="entry name" value="MEMBRANE PROTEIN"/>
    <property type="match status" value="1"/>
</dbReference>
<evidence type="ECO:0000313" key="10">
    <source>
        <dbReference type="EMBL" id="SEA32039.1"/>
    </source>
</evidence>
<keyword evidence="4 10" id="KW-0808">Transferase</keyword>
<dbReference type="AlphaFoldDB" id="A0A1H4A7S5"/>
<keyword evidence="3 10" id="KW-0328">Glycosyltransferase</keyword>
<protein>
    <submittedName>
        <fullName evidence="10">Dolichyl-phosphate-mannose-protein mannosyltransferase</fullName>
    </submittedName>
</protein>
<evidence type="ECO:0000256" key="8">
    <source>
        <dbReference type="SAM" id="Phobius"/>
    </source>
</evidence>
<sequence>MIKYINKINDKQILFFLVCVLIVEFLLLKHTPFFWDGISKSRRASWIYANGLTEFILPTDNNSGHPPLWITLLAVFWTIFQKALWSSRLLLLLVNIGVVWQIVLLGKNNFVKGVSAFAVLLVCLEPTFVAQTTNLNNDMLLLFFTLLSLNALIKSNSLWFALALTGLLFTNLRGIYIVVAIAIIHIIYTRLKLIKHTKSIYLAYLVALLSFAVFCYFQYEKLGWFIISQNKNYNLHRQPVGLNQILINGIVYVKSFLEYGRFIIAIFLLPLLVKYIKDKSNRSVGIDRIAIALFVFALIFFIGTVPFSNPFSDRYFMVCYLLAVILLVNLLAHYNVAKKPILYTAVVLMFVSGHFWIYPATLSQSWDSSLAYLNSFKVEEEMERYIDSVGIKPSDIGTRIRFNERGNSEFKVLSEAEHYAKFNIETNKFILLSNIENVTKDEELNYIMTNWTLIKSCSQLGVFMSLYKRE</sequence>
<feature type="transmembrane region" description="Helical" evidence="8">
    <location>
        <begin position="341"/>
        <end position="358"/>
    </location>
</feature>
<dbReference type="InterPro" id="IPR050297">
    <property type="entry name" value="LipidA_mod_glycosyltrf_83"/>
</dbReference>
<keyword evidence="2" id="KW-1003">Cell membrane</keyword>
<evidence type="ECO:0000256" key="2">
    <source>
        <dbReference type="ARBA" id="ARBA00022475"/>
    </source>
</evidence>
<evidence type="ECO:0000313" key="11">
    <source>
        <dbReference type="Proteomes" id="UP000198846"/>
    </source>
</evidence>
<evidence type="ECO:0000256" key="1">
    <source>
        <dbReference type="ARBA" id="ARBA00004651"/>
    </source>
</evidence>
<dbReference type="EMBL" id="FNQK01000010">
    <property type="protein sequence ID" value="SEA32039.1"/>
    <property type="molecule type" value="Genomic_DNA"/>
</dbReference>
<keyword evidence="7 8" id="KW-0472">Membrane</keyword>
<feature type="transmembrane region" description="Helical" evidence="8">
    <location>
        <begin position="259"/>
        <end position="277"/>
    </location>
</feature>
<keyword evidence="11" id="KW-1185">Reference proteome</keyword>
<name>A0A1H4A7S5_BIZPA</name>
<dbReference type="PANTHER" id="PTHR33908">
    <property type="entry name" value="MANNOSYLTRANSFERASE YKCB-RELATED"/>
    <property type="match status" value="1"/>
</dbReference>
<feature type="transmembrane region" description="Helical" evidence="8">
    <location>
        <begin position="315"/>
        <end position="334"/>
    </location>
</feature>
<feature type="transmembrane region" description="Helical" evidence="8">
    <location>
        <begin position="87"/>
        <end position="104"/>
    </location>
</feature>
<dbReference type="OrthoDB" id="866311at2"/>
<evidence type="ECO:0000256" key="7">
    <source>
        <dbReference type="ARBA" id="ARBA00023136"/>
    </source>
</evidence>
<dbReference type="Proteomes" id="UP000198846">
    <property type="component" value="Unassembled WGS sequence"/>
</dbReference>
<feature type="transmembrane region" description="Helical" evidence="8">
    <location>
        <begin position="200"/>
        <end position="219"/>
    </location>
</feature>
<feature type="transmembrane region" description="Helical" evidence="8">
    <location>
        <begin position="168"/>
        <end position="188"/>
    </location>
</feature>
<evidence type="ECO:0000256" key="4">
    <source>
        <dbReference type="ARBA" id="ARBA00022679"/>
    </source>
</evidence>
<accession>A0A1H4A7S5</accession>
<feature type="transmembrane region" description="Helical" evidence="8">
    <location>
        <begin position="12"/>
        <end position="28"/>
    </location>
</feature>
<comment type="subcellular location">
    <subcellularLocation>
        <location evidence="1">Cell membrane</location>
        <topology evidence="1">Multi-pass membrane protein</topology>
    </subcellularLocation>
</comment>
<evidence type="ECO:0000256" key="3">
    <source>
        <dbReference type="ARBA" id="ARBA00022676"/>
    </source>
</evidence>
<feature type="transmembrane region" description="Helical" evidence="8">
    <location>
        <begin position="289"/>
        <end position="309"/>
    </location>
</feature>
<proteinExistence type="predicted"/>
<dbReference type="GO" id="GO:0016763">
    <property type="term" value="F:pentosyltransferase activity"/>
    <property type="evidence" value="ECO:0007669"/>
    <property type="project" value="TreeGrafter"/>
</dbReference>
<dbReference type="GO" id="GO:0005886">
    <property type="term" value="C:plasma membrane"/>
    <property type="evidence" value="ECO:0007669"/>
    <property type="project" value="UniProtKB-SubCell"/>
</dbReference>
<feature type="transmembrane region" description="Helical" evidence="8">
    <location>
        <begin position="140"/>
        <end position="162"/>
    </location>
</feature>
<dbReference type="GO" id="GO:0009103">
    <property type="term" value="P:lipopolysaccharide biosynthetic process"/>
    <property type="evidence" value="ECO:0007669"/>
    <property type="project" value="UniProtKB-ARBA"/>
</dbReference>
<keyword evidence="5 8" id="KW-0812">Transmembrane</keyword>
<evidence type="ECO:0000259" key="9">
    <source>
        <dbReference type="Pfam" id="PF13231"/>
    </source>
</evidence>
<organism evidence="10 11">
    <name type="scientific">Bizionia paragorgiae</name>
    <dbReference type="NCBI Taxonomy" id="283786"/>
    <lineage>
        <taxon>Bacteria</taxon>
        <taxon>Pseudomonadati</taxon>
        <taxon>Bacteroidota</taxon>
        <taxon>Flavobacteriia</taxon>
        <taxon>Flavobacteriales</taxon>
        <taxon>Flavobacteriaceae</taxon>
        <taxon>Bizionia</taxon>
    </lineage>
</organism>
<evidence type="ECO:0000256" key="5">
    <source>
        <dbReference type="ARBA" id="ARBA00022692"/>
    </source>
</evidence>
<feature type="domain" description="Glycosyltransferase RgtA/B/C/D-like" evidence="9">
    <location>
        <begin position="65"/>
        <end position="216"/>
    </location>
</feature>
<reference evidence="11" key="1">
    <citation type="submission" date="2016-10" db="EMBL/GenBank/DDBJ databases">
        <authorList>
            <person name="Varghese N."/>
            <person name="Submissions S."/>
        </authorList>
    </citation>
    <scope>NUCLEOTIDE SEQUENCE [LARGE SCALE GENOMIC DNA]</scope>
    <source>
        <strain evidence="11">DSM 23842</strain>
    </source>
</reference>
<evidence type="ECO:0000256" key="6">
    <source>
        <dbReference type="ARBA" id="ARBA00022989"/>
    </source>
</evidence>
<gene>
    <name evidence="10" type="ORF">SAMN04487990_11045</name>
</gene>
<dbReference type="RefSeq" id="WP_092134134.1">
    <property type="nucleotide sequence ID" value="NZ_FNQK01000010.1"/>
</dbReference>
<dbReference type="InterPro" id="IPR038731">
    <property type="entry name" value="RgtA/B/C-like"/>
</dbReference>